<dbReference type="AlphaFoldDB" id="A0AAE0LGA7"/>
<feature type="compositionally biased region" description="Basic and acidic residues" evidence="1">
    <location>
        <begin position="45"/>
        <end position="54"/>
    </location>
</feature>
<accession>A0AAE0LGA7</accession>
<keyword evidence="3" id="KW-1185">Reference proteome</keyword>
<dbReference type="Proteomes" id="UP001190700">
    <property type="component" value="Unassembled WGS sequence"/>
</dbReference>
<protein>
    <submittedName>
        <fullName evidence="2">Uncharacterized protein</fullName>
    </submittedName>
</protein>
<organism evidence="2 3">
    <name type="scientific">Cymbomonas tetramitiformis</name>
    <dbReference type="NCBI Taxonomy" id="36881"/>
    <lineage>
        <taxon>Eukaryota</taxon>
        <taxon>Viridiplantae</taxon>
        <taxon>Chlorophyta</taxon>
        <taxon>Pyramimonadophyceae</taxon>
        <taxon>Pyramimonadales</taxon>
        <taxon>Pyramimonadaceae</taxon>
        <taxon>Cymbomonas</taxon>
    </lineage>
</organism>
<comment type="caution">
    <text evidence="2">The sequence shown here is derived from an EMBL/GenBank/DDBJ whole genome shotgun (WGS) entry which is preliminary data.</text>
</comment>
<name>A0AAE0LGA7_9CHLO</name>
<feature type="compositionally biased region" description="Basic and acidic residues" evidence="1">
    <location>
        <begin position="8"/>
        <end position="35"/>
    </location>
</feature>
<proteinExistence type="predicted"/>
<reference evidence="2 3" key="1">
    <citation type="journal article" date="2015" name="Genome Biol. Evol.">
        <title>Comparative Genomics of a Bacterivorous Green Alga Reveals Evolutionary Causalities and Consequences of Phago-Mixotrophic Mode of Nutrition.</title>
        <authorList>
            <person name="Burns J.A."/>
            <person name="Paasch A."/>
            <person name="Narechania A."/>
            <person name="Kim E."/>
        </authorList>
    </citation>
    <scope>NUCLEOTIDE SEQUENCE [LARGE SCALE GENOMIC DNA]</scope>
    <source>
        <strain evidence="2 3">PLY_AMNH</strain>
    </source>
</reference>
<evidence type="ECO:0000313" key="3">
    <source>
        <dbReference type="Proteomes" id="UP001190700"/>
    </source>
</evidence>
<gene>
    <name evidence="2" type="ORF">CYMTET_8003</name>
</gene>
<evidence type="ECO:0000256" key="1">
    <source>
        <dbReference type="SAM" id="MobiDB-lite"/>
    </source>
</evidence>
<dbReference type="EMBL" id="LGRX02002317">
    <property type="protein sequence ID" value="KAK3284341.1"/>
    <property type="molecule type" value="Genomic_DNA"/>
</dbReference>
<sequence length="218" mass="23768">MVASTMDRAIRDSIKKVDVVTDGKHGDIEDKKKADAPSPSKKIRKEVNAAERTKKPSYNKAPPPAQQPGGAIRMYNLKSCFKNSDWGILITDWQQLPNEEKDKYRAAQVLSEDDGSDEELTGSVAERDEYNSTLHEVNHREAPGPNPAAAASSRVTSTVAGDVNVDAFVDELHTLSLEVGAAACVNQEKTKMIAAPAVALGSTHNCYYNQLRQSDKSK</sequence>
<evidence type="ECO:0000313" key="2">
    <source>
        <dbReference type="EMBL" id="KAK3284341.1"/>
    </source>
</evidence>
<feature type="region of interest" description="Disordered" evidence="1">
    <location>
        <begin position="1"/>
        <end position="69"/>
    </location>
</feature>